<dbReference type="AlphaFoldDB" id="A0A6C0EX92"/>
<evidence type="ECO:0000256" key="1">
    <source>
        <dbReference type="SAM" id="MobiDB-lite"/>
    </source>
</evidence>
<feature type="region of interest" description="Disordered" evidence="1">
    <location>
        <begin position="1"/>
        <end position="21"/>
    </location>
</feature>
<organism evidence="2">
    <name type="scientific">viral metagenome</name>
    <dbReference type="NCBI Taxonomy" id="1070528"/>
    <lineage>
        <taxon>unclassified sequences</taxon>
        <taxon>metagenomes</taxon>
        <taxon>organismal metagenomes</taxon>
    </lineage>
</organism>
<reference evidence="2" key="1">
    <citation type="journal article" date="2020" name="Nature">
        <title>Giant virus diversity and host interactions through global metagenomics.</title>
        <authorList>
            <person name="Schulz F."/>
            <person name="Roux S."/>
            <person name="Paez-Espino D."/>
            <person name="Jungbluth S."/>
            <person name="Walsh D.A."/>
            <person name="Denef V.J."/>
            <person name="McMahon K.D."/>
            <person name="Konstantinidis K.T."/>
            <person name="Eloe-Fadrosh E.A."/>
            <person name="Kyrpides N.C."/>
            <person name="Woyke T."/>
        </authorList>
    </citation>
    <scope>NUCLEOTIDE SEQUENCE</scope>
    <source>
        <strain evidence="2">GVMAG-M-3300009161-34</strain>
    </source>
</reference>
<dbReference type="Pfam" id="PF19150">
    <property type="entry name" value="DUF5832"/>
    <property type="match status" value="1"/>
</dbReference>
<protein>
    <submittedName>
        <fullName evidence="2">Uncharacterized protein</fullName>
    </submittedName>
</protein>
<name>A0A6C0EX92_9ZZZZ</name>
<accession>A0A6C0EX92</accession>
<dbReference type="InterPro" id="IPR043872">
    <property type="entry name" value="DUF5832"/>
</dbReference>
<evidence type="ECO:0000313" key="2">
    <source>
        <dbReference type="EMBL" id="QHT33382.1"/>
    </source>
</evidence>
<sequence length="309" mass="35641">MSHQNQNQLPEGVTPKYLPDGKENPKYVDLLEEDKPIAGQKFVCLSFVSPEHIIKQKEHFLFEEFIKQWDFKKSMEKFTQFLNFVSFKYSISFDKLTADFQDFNKEEGAALAKASTISDDYKTFIDNNEELLDQQFGEQHNFQTSVRGIKVRGVFSTQGEAELRCKLLREVDPNHDIYVGQVGMWVPFHPEAYKTGRVEYMEETLNSLMADKKKNEDMAKQDFDKRVREAKQKAIEENMKKAEESGNKLTQTLNEKGELVGVANVANFDGLDENSTMDDIKKTMFESENVVLDKKSDHGLSKLTSHFDN</sequence>
<dbReference type="EMBL" id="MN738966">
    <property type="protein sequence ID" value="QHT33382.1"/>
    <property type="molecule type" value="Genomic_DNA"/>
</dbReference>
<proteinExistence type="predicted"/>